<dbReference type="GO" id="GO:0005776">
    <property type="term" value="C:autophagosome"/>
    <property type="evidence" value="ECO:0007669"/>
    <property type="project" value="UniProtKB-SubCell"/>
</dbReference>
<comment type="subcellular location">
    <subcellularLocation>
        <location evidence="1">Cytoplasmic vesicle</location>
        <location evidence="1">Autophagosome</location>
    </subcellularLocation>
</comment>
<evidence type="ECO:0000313" key="10">
    <source>
        <dbReference type="Proteomes" id="UP000236642"/>
    </source>
</evidence>
<reference evidence="10" key="1">
    <citation type="submission" date="2017-09" db="EMBL/GenBank/DDBJ databases">
        <title>Metaegenomics of thermophilic ammonia-oxidizing enrichment culture.</title>
        <authorList>
            <person name="Kato S."/>
            <person name="Suzuki K."/>
        </authorList>
    </citation>
    <scope>NUCLEOTIDE SEQUENCE [LARGE SCALE GENOMIC DNA]</scope>
</reference>
<keyword evidence="6" id="KW-0732">Signal</keyword>
<name>A0A2H5Y530_9CHLR</name>
<dbReference type="InterPro" id="IPR011635">
    <property type="entry name" value="CARDB"/>
</dbReference>
<dbReference type="PANTHER" id="PTHR20930">
    <property type="entry name" value="OVARIAN CARCINOMA ANTIGEN CA125-RELATED"/>
    <property type="match status" value="1"/>
</dbReference>
<gene>
    <name evidence="9" type="ORF">HRbin22_00784</name>
</gene>
<feature type="domain" description="CARDB" evidence="7">
    <location>
        <begin position="207"/>
        <end position="314"/>
    </location>
</feature>
<dbReference type="Gene3D" id="2.60.40.10">
    <property type="entry name" value="Immunoglobulins"/>
    <property type="match status" value="3"/>
</dbReference>
<accession>A0A2H5Y530</accession>
<feature type="domain" description="CARDB" evidence="7">
    <location>
        <begin position="323"/>
        <end position="430"/>
    </location>
</feature>
<comment type="caution">
    <text evidence="9">The sequence shown here is derived from an EMBL/GenBank/DDBJ whole genome shotgun (WGS) entry which is preliminary data.</text>
</comment>
<dbReference type="InterPro" id="IPR013783">
    <property type="entry name" value="Ig-like_fold"/>
</dbReference>
<evidence type="ECO:0000256" key="1">
    <source>
        <dbReference type="ARBA" id="ARBA00004419"/>
    </source>
</evidence>
<dbReference type="FunFam" id="2.60.40.10:FF:000199">
    <property type="entry name" value="next to BRCA1 gene 1 protein-like"/>
    <property type="match status" value="1"/>
</dbReference>
<dbReference type="AlphaFoldDB" id="A0A2H5Y530"/>
<evidence type="ECO:0000256" key="6">
    <source>
        <dbReference type="SAM" id="SignalP"/>
    </source>
</evidence>
<evidence type="ECO:0000256" key="3">
    <source>
        <dbReference type="ARBA" id="ARBA00022771"/>
    </source>
</evidence>
<dbReference type="GO" id="GO:0031410">
    <property type="term" value="C:cytoplasmic vesicle"/>
    <property type="evidence" value="ECO:0007669"/>
    <property type="project" value="UniProtKB-KW"/>
</dbReference>
<sequence length="440" mass="46262">MFRKWVYGLCALALISMALACGPTRITATATPPPATPSVISTGEPLSPTPIPTMATATSIPTPPATAACVRGARMVADVTVPDNTPFAPGASFVKTWRMRNSGTCAWEPGTKLVFVSGNPMGGPAAVDVPALAPGALTDVSANFIAPSTPGTYQASYQLQAPDGTRFGPVIWVQIVVPAPVTATPTPQPTVAPTTTVTPTEAPPAQADLSVQAVDLRPATPSAGSTFAIDIRITNNGLANASNFNVRALKQARGTACPGPGLVLFDRRFSVNAGQTATFSENTRINEAGDYSLCIVLDHLNEIPEADENNNFFQKNITIAGLPDLYPFYIGMNTWHPRVNQDVSVSITLRNDGNAPVRDFNVRLLRQAPGAACPGGPGTVIFDAYASLDANGSQVFMRTIRFTEVGTFQLCAILDHMNQVAESNEGNNAIKSDQNVVVSP</sequence>
<feature type="domain" description="Nbr1 FW" evidence="8">
    <location>
        <begin position="80"/>
        <end position="177"/>
    </location>
</feature>
<evidence type="ECO:0000256" key="5">
    <source>
        <dbReference type="ARBA" id="ARBA00023329"/>
    </source>
</evidence>
<keyword evidence="4" id="KW-0862">Zinc</keyword>
<dbReference type="EMBL" id="BEHY01000012">
    <property type="protein sequence ID" value="GBD08544.1"/>
    <property type="molecule type" value="Genomic_DNA"/>
</dbReference>
<dbReference type="GO" id="GO:0008270">
    <property type="term" value="F:zinc ion binding"/>
    <property type="evidence" value="ECO:0007669"/>
    <property type="project" value="UniProtKB-KW"/>
</dbReference>
<dbReference type="Proteomes" id="UP000236642">
    <property type="component" value="Unassembled WGS sequence"/>
</dbReference>
<evidence type="ECO:0000313" key="9">
    <source>
        <dbReference type="EMBL" id="GBD08544.1"/>
    </source>
</evidence>
<feature type="chain" id="PRO_5014113513" description="Next to BRCA1 central domain-containing protein" evidence="6">
    <location>
        <begin position="21"/>
        <end position="440"/>
    </location>
</feature>
<protein>
    <recommendedName>
        <fullName evidence="11">Next to BRCA1 central domain-containing protein</fullName>
    </recommendedName>
</protein>
<organism evidence="9 10">
    <name type="scientific">Candidatus Thermoflexus japonica</name>
    <dbReference type="NCBI Taxonomy" id="2035417"/>
    <lineage>
        <taxon>Bacteria</taxon>
        <taxon>Bacillati</taxon>
        <taxon>Chloroflexota</taxon>
        <taxon>Thermoflexia</taxon>
        <taxon>Thermoflexales</taxon>
        <taxon>Thermoflexaceae</taxon>
        <taxon>Thermoflexus</taxon>
    </lineage>
</organism>
<evidence type="ECO:0008006" key="11">
    <source>
        <dbReference type="Google" id="ProtNLM"/>
    </source>
</evidence>
<dbReference type="PANTHER" id="PTHR20930:SF0">
    <property type="entry name" value="PROTEIN ILRUN"/>
    <property type="match status" value="1"/>
</dbReference>
<proteinExistence type="predicted"/>
<dbReference type="CDD" id="cd14947">
    <property type="entry name" value="NBR1_like"/>
    <property type="match status" value="1"/>
</dbReference>
<evidence type="ECO:0000256" key="4">
    <source>
        <dbReference type="ARBA" id="ARBA00022833"/>
    </source>
</evidence>
<dbReference type="Pfam" id="PF07705">
    <property type="entry name" value="CARDB"/>
    <property type="match status" value="2"/>
</dbReference>
<keyword evidence="5" id="KW-0968">Cytoplasmic vesicle</keyword>
<evidence type="ECO:0000259" key="7">
    <source>
        <dbReference type="Pfam" id="PF07705"/>
    </source>
</evidence>
<feature type="signal peptide" evidence="6">
    <location>
        <begin position="1"/>
        <end position="20"/>
    </location>
</feature>
<evidence type="ECO:0000259" key="8">
    <source>
        <dbReference type="Pfam" id="PF16158"/>
    </source>
</evidence>
<dbReference type="PROSITE" id="PS51257">
    <property type="entry name" value="PROKAR_LIPOPROTEIN"/>
    <property type="match status" value="1"/>
</dbReference>
<dbReference type="Pfam" id="PF16158">
    <property type="entry name" value="N_BRCA1_IG"/>
    <property type="match status" value="1"/>
</dbReference>
<dbReference type="InterPro" id="IPR032350">
    <property type="entry name" value="Nbr1_FW"/>
</dbReference>
<keyword evidence="3" id="KW-0863">Zinc-finger</keyword>
<keyword evidence="2" id="KW-0479">Metal-binding</keyword>
<evidence type="ECO:0000256" key="2">
    <source>
        <dbReference type="ARBA" id="ARBA00022723"/>
    </source>
</evidence>